<organism evidence="2 3">
    <name type="scientific">Novosphingobium malaysiense</name>
    <dbReference type="NCBI Taxonomy" id="1348853"/>
    <lineage>
        <taxon>Bacteria</taxon>
        <taxon>Pseudomonadati</taxon>
        <taxon>Pseudomonadota</taxon>
        <taxon>Alphaproteobacteria</taxon>
        <taxon>Sphingomonadales</taxon>
        <taxon>Sphingomonadaceae</taxon>
        <taxon>Novosphingobium</taxon>
    </lineage>
</organism>
<dbReference type="Proteomes" id="UP000031057">
    <property type="component" value="Unassembled WGS sequence"/>
</dbReference>
<evidence type="ECO:0000313" key="3">
    <source>
        <dbReference type="Proteomes" id="UP000031057"/>
    </source>
</evidence>
<feature type="transmembrane region" description="Helical" evidence="1">
    <location>
        <begin position="43"/>
        <end position="61"/>
    </location>
</feature>
<dbReference type="AlphaFoldDB" id="A0A0B1ZGN4"/>
<dbReference type="EMBL" id="JTDI01000007">
    <property type="protein sequence ID" value="KHK89625.1"/>
    <property type="molecule type" value="Genomic_DNA"/>
</dbReference>
<comment type="caution">
    <text evidence="2">The sequence shown here is derived from an EMBL/GenBank/DDBJ whole genome shotgun (WGS) entry which is preliminary data.</text>
</comment>
<keyword evidence="1" id="KW-0472">Membrane</keyword>
<reference evidence="2 3" key="1">
    <citation type="submission" date="2014-10" db="EMBL/GenBank/DDBJ databases">
        <title>Genome sequence of Novosphingobium malaysiense MUSC 273(T).</title>
        <authorList>
            <person name="Lee L.-H."/>
        </authorList>
    </citation>
    <scope>NUCLEOTIDE SEQUENCE [LARGE SCALE GENOMIC DNA]</scope>
    <source>
        <strain evidence="2 3">MUSC 273</strain>
    </source>
</reference>
<dbReference type="RefSeq" id="WP_039288740.1">
    <property type="nucleotide sequence ID" value="NZ_JTDI01000007.1"/>
</dbReference>
<protein>
    <recommendedName>
        <fullName evidence="4">DoxX family protein</fullName>
    </recommendedName>
</protein>
<name>A0A0B1ZGN4_9SPHN</name>
<gene>
    <name evidence="2" type="ORF">LK12_21365</name>
</gene>
<accession>A0A0B1ZGN4</accession>
<proteinExistence type="predicted"/>
<dbReference type="OrthoDB" id="7391761at2"/>
<keyword evidence="1" id="KW-1133">Transmembrane helix</keyword>
<keyword evidence="3" id="KW-1185">Reference proteome</keyword>
<evidence type="ECO:0000256" key="1">
    <source>
        <dbReference type="SAM" id="Phobius"/>
    </source>
</evidence>
<dbReference type="STRING" id="1348853.LK12_21365"/>
<sequence length="89" mass="9550">MLAVVVVFCLGVVNFAAHKAVLESGHPMLAQVPWLFQPLGGRLSLLVEFVMLLGAMIMAAAGSIGWTWVYALYTVLNGFSAWLIASGRV</sequence>
<evidence type="ECO:0008006" key="4">
    <source>
        <dbReference type="Google" id="ProtNLM"/>
    </source>
</evidence>
<keyword evidence="1" id="KW-0812">Transmembrane</keyword>
<evidence type="ECO:0000313" key="2">
    <source>
        <dbReference type="EMBL" id="KHK89625.1"/>
    </source>
</evidence>
<feature type="transmembrane region" description="Helical" evidence="1">
    <location>
        <begin position="68"/>
        <end position="85"/>
    </location>
</feature>